<dbReference type="Gene3D" id="3.60.15.10">
    <property type="entry name" value="Ribonuclease Z/Hydroxyacylglutathione hydrolase-like"/>
    <property type="match status" value="1"/>
</dbReference>
<dbReference type="AlphaFoldDB" id="A0A5R9BGJ4"/>
<dbReference type="SUPFAM" id="SSF56281">
    <property type="entry name" value="Metallo-hydrolase/oxidoreductase"/>
    <property type="match status" value="1"/>
</dbReference>
<dbReference type="Proteomes" id="UP000310458">
    <property type="component" value="Unassembled WGS sequence"/>
</dbReference>
<dbReference type="PANTHER" id="PTHR23131">
    <property type="entry name" value="ENDORIBONUCLEASE LACTB2"/>
    <property type="match status" value="1"/>
</dbReference>
<accession>A0A5R9BGJ4</accession>
<name>A0A5R9BGJ4_9MICC</name>
<feature type="domain" description="Metallo-beta-lactamase" evidence="1">
    <location>
        <begin position="26"/>
        <end position="191"/>
    </location>
</feature>
<dbReference type="InterPro" id="IPR001279">
    <property type="entry name" value="Metallo-B-lactamas"/>
</dbReference>
<dbReference type="GO" id="GO:0016787">
    <property type="term" value="F:hydrolase activity"/>
    <property type="evidence" value="ECO:0007669"/>
    <property type="project" value="UniProtKB-KW"/>
</dbReference>
<dbReference type="InterPro" id="IPR050662">
    <property type="entry name" value="Sec-metab_biosynth-thioest"/>
</dbReference>
<dbReference type="PANTHER" id="PTHR23131:SF0">
    <property type="entry name" value="ENDORIBONUCLEASE LACTB2"/>
    <property type="match status" value="1"/>
</dbReference>
<evidence type="ECO:0000313" key="3">
    <source>
        <dbReference type="Proteomes" id="UP000310458"/>
    </source>
</evidence>
<reference evidence="2 3" key="1">
    <citation type="submission" date="2019-05" db="EMBL/GenBank/DDBJ databases">
        <title>Nesterenkonia sp. GY074 isolated from the Southern Atlantic Ocean.</title>
        <authorList>
            <person name="Zhang G."/>
        </authorList>
    </citation>
    <scope>NUCLEOTIDE SEQUENCE [LARGE SCALE GENOMIC DNA]</scope>
    <source>
        <strain evidence="2 3">GY074</strain>
    </source>
</reference>
<protein>
    <submittedName>
        <fullName evidence="2">MBL fold metallo-hydrolase</fullName>
    </submittedName>
</protein>
<organism evidence="2 3">
    <name type="scientific">Nesterenkonia salmonea</name>
    <dbReference type="NCBI Taxonomy" id="1804987"/>
    <lineage>
        <taxon>Bacteria</taxon>
        <taxon>Bacillati</taxon>
        <taxon>Actinomycetota</taxon>
        <taxon>Actinomycetes</taxon>
        <taxon>Micrococcales</taxon>
        <taxon>Micrococcaceae</taxon>
        <taxon>Nesterenkonia</taxon>
    </lineage>
</organism>
<proteinExistence type="predicted"/>
<keyword evidence="3" id="KW-1185">Reference proteome</keyword>
<dbReference type="OrthoDB" id="9788263at2"/>
<dbReference type="Pfam" id="PF00753">
    <property type="entry name" value="Lactamase_B"/>
    <property type="match status" value="1"/>
</dbReference>
<sequence>MTTPPPLPSSVHVLTCDNPSPMTLEGTNTYLIGEPDAEDVVVVDPGPVGHADHVRHIMKAAAGRAVAQILVTHRHSDHLGAAKLLSSMTGAEVRGLDPDVCLPGGEGTVLPLVDGEQIGVGRSTVAVLHTPGHTSDSVCFWLPEAHAMITGDTVLGRGTTMLDFPDGTLTDYLGSLEMLSGYQDAMLLPAHGPLHEELGPVVRAYLDHRQERLDQAQSLLAEHGSLTAEQLGQLMYGDKTGLNQTVITRIAAAQLDHLTRTR</sequence>
<dbReference type="EMBL" id="VAVZ01000004">
    <property type="protein sequence ID" value="TLP99688.1"/>
    <property type="molecule type" value="Genomic_DNA"/>
</dbReference>
<gene>
    <name evidence="2" type="ORF">FEF26_02035</name>
</gene>
<dbReference type="CDD" id="cd16278">
    <property type="entry name" value="metallo-hydrolase-like_MBL-fold"/>
    <property type="match status" value="1"/>
</dbReference>
<dbReference type="RefSeq" id="WP_138251875.1">
    <property type="nucleotide sequence ID" value="NZ_VAVZ01000004.1"/>
</dbReference>
<dbReference type="InterPro" id="IPR036866">
    <property type="entry name" value="RibonucZ/Hydroxyglut_hydro"/>
</dbReference>
<comment type="caution">
    <text evidence="2">The sequence shown here is derived from an EMBL/GenBank/DDBJ whole genome shotgun (WGS) entry which is preliminary data.</text>
</comment>
<evidence type="ECO:0000313" key="2">
    <source>
        <dbReference type="EMBL" id="TLP99688.1"/>
    </source>
</evidence>
<keyword evidence="2" id="KW-0378">Hydrolase</keyword>
<evidence type="ECO:0000259" key="1">
    <source>
        <dbReference type="SMART" id="SM00849"/>
    </source>
</evidence>
<dbReference type="SMART" id="SM00849">
    <property type="entry name" value="Lactamase_B"/>
    <property type="match status" value="1"/>
</dbReference>